<evidence type="ECO:0000313" key="1">
    <source>
        <dbReference type="EMBL" id="NFV27427.1"/>
    </source>
</evidence>
<dbReference type="AlphaFoldDB" id="A0A6B4JLM4"/>
<proteinExistence type="predicted"/>
<name>A0A6B4JLM4_CLOBO</name>
<gene>
    <name evidence="1" type="ORF">FDG31_14885</name>
</gene>
<reference evidence="1 2" key="1">
    <citation type="submission" date="2019-04" db="EMBL/GenBank/DDBJ databases">
        <title>Genome sequencing of Clostridium botulinum Groups I-IV and Clostridium butyricum.</title>
        <authorList>
            <person name="Brunt J."/>
            <person name="Van Vliet A.H.M."/>
            <person name="Stringer S.C."/>
            <person name="Carter A.T."/>
            <person name="Peck M.W."/>
        </authorList>
    </citation>
    <scope>NUCLEOTIDE SEQUENCE [LARGE SCALE GENOMIC DNA]</scope>
    <source>
        <strain evidence="1 2">BL81</strain>
    </source>
</reference>
<dbReference type="EMBL" id="SXFB01000015">
    <property type="protein sequence ID" value="NFV27427.1"/>
    <property type="molecule type" value="Genomic_DNA"/>
</dbReference>
<evidence type="ECO:0000313" key="2">
    <source>
        <dbReference type="Proteomes" id="UP000486903"/>
    </source>
</evidence>
<dbReference type="Proteomes" id="UP000486903">
    <property type="component" value="Unassembled WGS sequence"/>
</dbReference>
<comment type="caution">
    <text evidence="1">The sequence shown here is derived from an EMBL/GenBank/DDBJ whole genome shotgun (WGS) entry which is preliminary data.</text>
</comment>
<organism evidence="1 2">
    <name type="scientific">Clostridium botulinum</name>
    <dbReference type="NCBI Taxonomy" id="1491"/>
    <lineage>
        <taxon>Bacteria</taxon>
        <taxon>Bacillati</taxon>
        <taxon>Bacillota</taxon>
        <taxon>Clostridia</taxon>
        <taxon>Eubacteriales</taxon>
        <taxon>Clostridiaceae</taxon>
        <taxon>Clostridium</taxon>
    </lineage>
</organism>
<protein>
    <submittedName>
        <fullName evidence="1">Uncharacterized protein</fullName>
    </submittedName>
</protein>
<sequence length="59" mass="7093">MEDRFRRRLKNEEFTIDGCENYPIKSSEYGSENSRWKIYKVGEESKDIDESQIKEELGE</sequence>
<accession>A0A6B4JLM4</accession>